<gene>
    <name evidence="4" type="ORF">BECKSD772D_GA0070982_101111</name>
    <name evidence="3" type="ORF">BECKSD772E_GA0070983_101016</name>
    <name evidence="2" type="ORF">BECKSD772F_GA0070984_101018</name>
</gene>
<sequence>MPRKLARYITGHKVQTVQGAGWASSKNGNLLRLAETDFDVLVTMDRHLADQQNLAKFNIAVIVIAAVSNNIDDLLPFVPELLQAIPRAEQGAPLVLGQQTLR</sequence>
<dbReference type="AlphaFoldDB" id="A0A450Y6C4"/>
<evidence type="ECO:0000313" key="3">
    <source>
        <dbReference type="EMBL" id="VFK41169.1"/>
    </source>
</evidence>
<organism evidence="2">
    <name type="scientific">Candidatus Kentrum sp. SD</name>
    <dbReference type="NCBI Taxonomy" id="2126332"/>
    <lineage>
        <taxon>Bacteria</taxon>
        <taxon>Pseudomonadati</taxon>
        <taxon>Pseudomonadota</taxon>
        <taxon>Gammaproteobacteria</taxon>
        <taxon>Candidatus Kentrum</taxon>
    </lineage>
</organism>
<proteinExistence type="predicted"/>
<evidence type="ECO:0000259" key="1">
    <source>
        <dbReference type="Pfam" id="PF18480"/>
    </source>
</evidence>
<feature type="domain" description="DUF5615" evidence="1">
    <location>
        <begin position="2"/>
        <end position="89"/>
    </location>
</feature>
<evidence type="ECO:0000313" key="2">
    <source>
        <dbReference type="EMBL" id="VFK37092.1"/>
    </source>
</evidence>
<dbReference type="Pfam" id="PF18480">
    <property type="entry name" value="DUF5615"/>
    <property type="match status" value="1"/>
</dbReference>
<name>A0A450Y6C4_9GAMM</name>
<dbReference type="EMBL" id="CAADFU010000010">
    <property type="protein sequence ID" value="VFK41169.1"/>
    <property type="molecule type" value="Genomic_DNA"/>
</dbReference>
<evidence type="ECO:0000313" key="4">
    <source>
        <dbReference type="EMBL" id="VFK78280.1"/>
    </source>
</evidence>
<dbReference type="EMBL" id="CAADHB010000011">
    <property type="protein sequence ID" value="VFK78280.1"/>
    <property type="molecule type" value="Genomic_DNA"/>
</dbReference>
<protein>
    <recommendedName>
        <fullName evidence="1">DUF5615 domain-containing protein</fullName>
    </recommendedName>
</protein>
<reference evidence="2" key="1">
    <citation type="submission" date="2019-02" db="EMBL/GenBank/DDBJ databases">
        <authorList>
            <person name="Gruber-Vodicka R. H."/>
            <person name="Seah K. B. B."/>
        </authorList>
    </citation>
    <scope>NUCLEOTIDE SEQUENCE</scope>
    <source>
        <strain evidence="4">BECK_S127</strain>
        <strain evidence="3">BECK_S1320</strain>
        <strain evidence="2">BECK_S1321</strain>
    </source>
</reference>
<dbReference type="EMBL" id="CAADFR010000010">
    <property type="protein sequence ID" value="VFK37092.1"/>
    <property type="molecule type" value="Genomic_DNA"/>
</dbReference>
<accession>A0A450Y6C4</accession>
<dbReference type="InterPro" id="IPR041049">
    <property type="entry name" value="DUF5615"/>
</dbReference>